<dbReference type="Proteomes" id="UP001239445">
    <property type="component" value="Unassembled WGS sequence"/>
</dbReference>
<protein>
    <submittedName>
        <fullName evidence="2">Uncharacterized protein</fullName>
    </submittedName>
</protein>
<reference evidence="2" key="1">
    <citation type="submission" date="2023-06" db="EMBL/GenBank/DDBJ databases">
        <title>Genome-scale phylogeny and comparative genomics of the fungal order Sordariales.</title>
        <authorList>
            <consortium name="Lawrence Berkeley National Laboratory"/>
            <person name="Hensen N."/>
            <person name="Bonometti L."/>
            <person name="Westerberg I."/>
            <person name="Brannstrom I.O."/>
            <person name="Guillou S."/>
            <person name="Cros-Aarteil S."/>
            <person name="Calhoun S."/>
            <person name="Haridas S."/>
            <person name="Kuo A."/>
            <person name="Mondo S."/>
            <person name="Pangilinan J."/>
            <person name="Riley R."/>
            <person name="Labutti K."/>
            <person name="Andreopoulos B."/>
            <person name="Lipzen A."/>
            <person name="Chen C."/>
            <person name="Yanf M."/>
            <person name="Daum C."/>
            <person name="Ng V."/>
            <person name="Clum A."/>
            <person name="Steindorff A."/>
            <person name="Ohm R."/>
            <person name="Martin F."/>
            <person name="Silar P."/>
            <person name="Natvig D."/>
            <person name="Lalanne C."/>
            <person name="Gautier V."/>
            <person name="Ament-Velasquez S.L."/>
            <person name="Kruys A."/>
            <person name="Hutchinson M.I."/>
            <person name="Powell A.J."/>
            <person name="Barry K."/>
            <person name="Miller A.N."/>
            <person name="Grigoriev I.V."/>
            <person name="Debuchy R."/>
            <person name="Gladieux P."/>
            <person name="Thoren M.H."/>
            <person name="Johannesson H."/>
        </authorList>
    </citation>
    <scope>NUCLEOTIDE SEQUENCE</scope>
    <source>
        <strain evidence="2">PSN4</strain>
    </source>
</reference>
<sequence length="371" mass="41298">MVRLGDMMEDLFAAIVVTQDVWTPEQQAGIVTYLRQKGHDVSWNSISDTQVTMPPSLPVTWDLDAHMDVLQAMNLHFKPNAESCRQMIGYLRAKGHTFSDNALLPMGADYDAMTKMLCDQHGYHFTSNAFQYVIRSHMKSNPKIKIKMPANVTIWNHDAHVALLQAIFAKAAPTAAEWPAVQDYLNERGYDYSLSAAQMEWDHQADHDLLACITIEQPLTQEVIRSVQAKMTELGYLCSVKAITQHLQKLRRKEIAGGAAGTGDESASAAPKTPRKRAPAAKKTPASKRKTPKSEPMIIDDDSEDMETPTKKVKREMKSEPGVKKEADEAVFATKETAPAPVPVQTKKPVKAEESNGYSVVPKKEEDDSDY</sequence>
<evidence type="ECO:0000256" key="1">
    <source>
        <dbReference type="SAM" id="MobiDB-lite"/>
    </source>
</evidence>
<feature type="compositionally biased region" description="Acidic residues" evidence="1">
    <location>
        <begin position="298"/>
        <end position="307"/>
    </location>
</feature>
<name>A0AAJ0FFA6_9PEZI</name>
<dbReference type="AlphaFoldDB" id="A0AAJ0FFA6"/>
<organism evidence="2 3">
    <name type="scientific">Echria macrotheca</name>
    <dbReference type="NCBI Taxonomy" id="438768"/>
    <lineage>
        <taxon>Eukaryota</taxon>
        <taxon>Fungi</taxon>
        <taxon>Dikarya</taxon>
        <taxon>Ascomycota</taxon>
        <taxon>Pezizomycotina</taxon>
        <taxon>Sordariomycetes</taxon>
        <taxon>Sordariomycetidae</taxon>
        <taxon>Sordariales</taxon>
        <taxon>Schizotheciaceae</taxon>
        <taxon>Echria</taxon>
    </lineage>
</organism>
<dbReference type="EMBL" id="MU839827">
    <property type="protein sequence ID" value="KAK1761173.1"/>
    <property type="molecule type" value="Genomic_DNA"/>
</dbReference>
<comment type="caution">
    <text evidence="2">The sequence shown here is derived from an EMBL/GenBank/DDBJ whole genome shotgun (WGS) entry which is preliminary data.</text>
</comment>
<evidence type="ECO:0000313" key="3">
    <source>
        <dbReference type="Proteomes" id="UP001239445"/>
    </source>
</evidence>
<feature type="compositionally biased region" description="Basic and acidic residues" evidence="1">
    <location>
        <begin position="316"/>
        <end position="328"/>
    </location>
</feature>
<proteinExistence type="predicted"/>
<keyword evidence="3" id="KW-1185">Reference proteome</keyword>
<accession>A0AAJ0FFA6</accession>
<gene>
    <name evidence="2" type="ORF">QBC47DRAFT_356283</name>
</gene>
<feature type="compositionally biased region" description="Basic and acidic residues" evidence="1">
    <location>
        <begin position="362"/>
        <end position="371"/>
    </location>
</feature>
<feature type="region of interest" description="Disordered" evidence="1">
    <location>
        <begin position="256"/>
        <end position="371"/>
    </location>
</feature>
<evidence type="ECO:0000313" key="2">
    <source>
        <dbReference type="EMBL" id="KAK1761173.1"/>
    </source>
</evidence>
<feature type="compositionally biased region" description="Basic residues" evidence="1">
    <location>
        <begin position="273"/>
        <end position="291"/>
    </location>
</feature>